<reference evidence="2 3" key="1">
    <citation type="submission" date="2017-11" db="EMBL/GenBank/DDBJ databases">
        <title>The genome of Rhizophagus clarus HR1 reveals common genetic basis of auxotrophy among arbuscular mycorrhizal fungi.</title>
        <authorList>
            <person name="Kobayashi Y."/>
        </authorList>
    </citation>
    <scope>NUCLEOTIDE SEQUENCE [LARGE SCALE GENOMIC DNA]</scope>
    <source>
        <strain evidence="2 3">HR1</strain>
    </source>
</reference>
<comment type="caution">
    <text evidence="2">The sequence shown here is derived from an EMBL/GenBank/DDBJ whole genome shotgun (WGS) entry which is preliminary data.</text>
</comment>
<dbReference type="GO" id="GO:0005524">
    <property type="term" value="F:ATP binding"/>
    <property type="evidence" value="ECO:0007669"/>
    <property type="project" value="InterPro"/>
</dbReference>
<dbReference type="PROSITE" id="PS50011">
    <property type="entry name" value="PROTEIN_KINASE_DOM"/>
    <property type="match status" value="1"/>
</dbReference>
<dbReference type="AlphaFoldDB" id="A0A2Z6S6T6"/>
<keyword evidence="3" id="KW-1185">Reference proteome</keyword>
<organism evidence="2 3">
    <name type="scientific">Rhizophagus clarus</name>
    <dbReference type="NCBI Taxonomy" id="94130"/>
    <lineage>
        <taxon>Eukaryota</taxon>
        <taxon>Fungi</taxon>
        <taxon>Fungi incertae sedis</taxon>
        <taxon>Mucoromycota</taxon>
        <taxon>Glomeromycotina</taxon>
        <taxon>Glomeromycetes</taxon>
        <taxon>Glomerales</taxon>
        <taxon>Glomeraceae</taxon>
        <taxon>Rhizophagus</taxon>
    </lineage>
</organism>
<gene>
    <name evidence="2" type="ORF">RclHR1_00690035</name>
</gene>
<dbReference type="EMBL" id="BEXD01004081">
    <property type="protein sequence ID" value="GBC06545.1"/>
    <property type="molecule type" value="Genomic_DNA"/>
</dbReference>
<protein>
    <recommendedName>
        <fullName evidence="1">Protein kinase domain-containing protein</fullName>
    </recommendedName>
</protein>
<evidence type="ECO:0000259" key="1">
    <source>
        <dbReference type="PROSITE" id="PS50011"/>
    </source>
</evidence>
<dbReference type="SUPFAM" id="SSF56112">
    <property type="entry name" value="Protein kinase-like (PK-like)"/>
    <property type="match status" value="1"/>
</dbReference>
<name>A0A2Z6S6T6_9GLOM</name>
<evidence type="ECO:0000313" key="2">
    <source>
        <dbReference type="EMBL" id="GBC06545.1"/>
    </source>
</evidence>
<proteinExistence type="predicted"/>
<evidence type="ECO:0000313" key="3">
    <source>
        <dbReference type="Proteomes" id="UP000247702"/>
    </source>
</evidence>
<dbReference type="Gene3D" id="1.10.510.10">
    <property type="entry name" value="Transferase(Phosphotransferase) domain 1"/>
    <property type="match status" value="1"/>
</dbReference>
<dbReference type="InterPro" id="IPR011009">
    <property type="entry name" value="Kinase-like_dom_sf"/>
</dbReference>
<accession>A0A2Z6S6T6</accession>
<dbReference type="Pfam" id="PF07714">
    <property type="entry name" value="PK_Tyr_Ser-Thr"/>
    <property type="match status" value="1"/>
</dbReference>
<feature type="domain" description="Protein kinase" evidence="1">
    <location>
        <begin position="1"/>
        <end position="113"/>
    </location>
</feature>
<sequence length="113" mass="12894">MEKKSKNLWKDIDTDKYQHHVIISAIDLTNEDEDIVYIKNLEKRKQVYGICGECNEPGTVTTISDLGMCQPANKEQTVKEEGIYGVLPYVAPEVVRGRQYTKAADIYSFGYNE</sequence>
<dbReference type="GO" id="GO:0004672">
    <property type="term" value="F:protein kinase activity"/>
    <property type="evidence" value="ECO:0007669"/>
    <property type="project" value="InterPro"/>
</dbReference>
<dbReference type="InterPro" id="IPR001245">
    <property type="entry name" value="Ser-Thr/Tyr_kinase_cat_dom"/>
</dbReference>
<dbReference type="Proteomes" id="UP000247702">
    <property type="component" value="Unassembled WGS sequence"/>
</dbReference>
<dbReference type="InterPro" id="IPR000719">
    <property type="entry name" value="Prot_kinase_dom"/>
</dbReference>